<dbReference type="PANTHER" id="PTHR38355:SF1">
    <property type="entry name" value="OS06G0149500 PROTEIN"/>
    <property type="match status" value="1"/>
</dbReference>
<evidence type="ECO:0000256" key="1">
    <source>
        <dbReference type="SAM" id="MobiDB-lite"/>
    </source>
</evidence>
<protein>
    <submittedName>
        <fullName evidence="2">Nuclear distribution protein PAC1</fullName>
    </submittedName>
</protein>
<dbReference type="Proteomes" id="UP000325081">
    <property type="component" value="Unassembled WGS sequence"/>
</dbReference>
<reference evidence="3" key="1">
    <citation type="journal article" date="2019" name="Curr. Biol.">
        <title>Genome Sequence of Striga asiatica Provides Insight into the Evolution of Plant Parasitism.</title>
        <authorList>
            <person name="Yoshida S."/>
            <person name="Kim S."/>
            <person name="Wafula E.K."/>
            <person name="Tanskanen J."/>
            <person name="Kim Y.M."/>
            <person name="Honaas L."/>
            <person name="Yang Z."/>
            <person name="Spallek T."/>
            <person name="Conn C.E."/>
            <person name="Ichihashi Y."/>
            <person name="Cheong K."/>
            <person name="Cui S."/>
            <person name="Der J.P."/>
            <person name="Gundlach H."/>
            <person name="Jiao Y."/>
            <person name="Hori C."/>
            <person name="Ishida J.K."/>
            <person name="Kasahara H."/>
            <person name="Kiba T."/>
            <person name="Kim M.S."/>
            <person name="Koo N."/>
            <person name="Laohavisit A."/>
            <person name="Lee Y.H."/>
            <person name="Lumba S."/>
            <person name="McCourt P."/>
            <person name="Mortimer J.C."/>
            <person name="Mutuku J.M."/>
            <person name="Nomura T."/>
            <person name="Sasaki-Sekimoto Y."/>
            <person name="Seto Y."/>
            <person name="Wang Y."/>
            <person name="Wakatake T."/>
            <person name="Sakakibara H."/>
            <person name="Demura T."/>
            <person name="Yamaguchi S."/>
            <person name="Yoneyama K."/>
            <person name="Manabe R.I."/>
            <person name="Nelson D.C."/>
            <person name="Schulman A.H."/>
            <person name="Timko M.P."/>
            <person name="dePamphilis C.W."/>
            <person name="Choi D."/>
            <person name="Shirasu K."/>
        </authorList>
    </citation>
    <scope>NUCLEOTIDE SEQUENCE [LARGE SCALE GENOMIC DNA]</scope>
    <source>
        <strain evidence="3">cv. UVA1</strain>
    </source>
</reference>
<organism evidence="2 3">
    <name type="scientific">Striga asiatica</name>
    <name type="common">Asiatic witchweed</name>
    <name type="synonym">Buchnera asiatica</name>
    <dbReference type="NCBI Taxonomy" id="4170"/>
    <lineage>
        <taxon>Eukaryota</taxon>
        <taxon>Viridiplantae</taxon>
        <taxon>Streptophyta</taxon>
        <taxon>Embryophyta</taxon>
        <taxon>Tracheophyta</taxon>
        <taxon>Spermatophyta</taxon>
        <taxon>Magnoliopsida</taxon>
        <taxon>eudicotyledons</taxon>
        <taxon>Gunneridae</taxon>
        <taxon>Pentapetalae</taxon>
        <taxon>asterids</taxon>
        <taxon>lamiids</taxon>
        <taxon>Lamiales</taxon>
        <taxon>Orobanchaceae</taxon>
        <taxon>Buchnereae</taxon>
        <taxon>Striga</taxon>
    </lineage>
</organism>
<keyword evidence="3" id="KW-1185">Reference proteome</keyword>
<evidence type="ECO:0000313" key="2">
    <source>
        <dbReference type="EMBL" id="GER49189.1"/>
    </source>
</evidence>
<name>A0A5A7QVT6_STRAF</name>
<evidence type="ECO:0000313" key="3">
    <source>
        <dbReference type="Proteomes" id="UP000325081"/>
    </source>
</evidence>
<accession>A0A5A7QVT6</accession>
<dbReference type="EMBL" id="BKCP01008515">
    <property type="protein sequence ID" value="GER49189.1"/>
    <property type="molecule type" value="Genomic_DNA"/>
</dbReference>
<dbReference type="PANTHER" id="PTHR38355">
    <property type="entry name" value="OS06G0149500 PROTEIN"/>
    <property type="match status" value="1"/>
</dbReference>
<dbReference type="AlphaFoldDB" id="A0A5A7QVT6"/>
<dbReference type="GO" id="GO:0005739">
    <property type="term" value="C:mitochondrion"/>
    <property type="evidence" value="ECO:0007669"/>
    <property type="project" value="TreeGrafter"/>
</dbReference>
<comment type="caution">
    <text evidence="2">The sequence shown here is derived from an EMBL/GenBank/DDBJ whole genome shotgun (WGS) entry which is preliminary data.</text>
</comment>
<proteinExistence type="predicted"/>
<feature type="region of interest" description="Disordered" evidence="1">
    <location>
        <begin position="97"/>
        <end position="116"/>
    </location>
</feature>
<sequence length="116" mass="12564">MGALSRALTSNAAINTALTAALGFLMVRSVVQERSIQALEAHNGVLLEENKLMKDTRWDWKQKLYAEAEENPQNAPVLISTLKSLYGEAVAAPTSDALVGRDDKQDGKVPAPKIMT</sequence>
<dbReference type="OrthoDB" id="1857819at2759"/>
<gene>
    <name evidence="2" type="ORF">STAS_26411</name>
</gene>